<gene>
    <name evidence="3" type="ORF">DL240_15355</name>
</gene>
<keyword evidence="4" id="KW-1185">Reference proteome</keyword>
<evidence type="ECO:0000256" key="2">
    <source>
        <dbReference type="SAM" id="SignalP"/>
    </source>
</evidence>
<dbReference type="CDD" id="cd16018">
    <property type="entry name" value="Enpp"/>
    <property type="match status" value="1"/>
</dbReference>
<name>A0A328C348_9DELT</name>
<sequence length="460" mass="50567">MRPPSPPGRLCLSVSSSMMSPSASRLLALLATLLLLGSPACSEAPADDPGLDASLSHQDADTSGDDAHTPDEDTDENSPDAARVPTLLIGFDGFRPDYLSLAPTPNFDRLIANGVLAESLQPVFPSKTFVNLYAIVTGLYAENHGITGNTVRDPATGDMLRMSDAEKLGQSRWWGGEPIWVTAETQGKRTGTYFWVGSEAEIQGTRPSHWVPYNYQTPARERIDQVVQWLSADDPVDFATLYFSDLDSVGHSQGPRGSRLFNELQEADANLGYLIDQLEAAGIWPDINILLVSDHGMTALDPDKVIRLDHIIDLSDVFVVEWTPVATIIPDPGKSDAVYQALKAAEENYTVYKKEEIPERLRYTHHERIPELVMIADPPYSIANQYILDNIGINKGGHGYDPDFQDMHAFFAAHGPAFHSGLESETLHIVDLYALMTHLLEIEPAAHDGDFARIEHILAD</sequence>
<dbReference type="GO" id="GO:0016787">
    <property type="term" value="F:hydrolase activity"/>
    <property type="evidence" value="ECO:0007669"/>
    <property type="project" value="UniProtKB-ARBA"/>
</dbReference>
<dbReference type="Gene3D" id="3.40.720.10">
    <property type="entry name" value="Alkaline Phosphatase, subunit A"/>
    <property type="match status" value="1"/>
</dbReference>
<dbReference type="Proteomes" id="UP000249169">
    <property type="component" value="Unassembled WGS sequence"/>
</dbReference>
<dbReference type="PANTHER" id="PTHR10151">
    <property type="entry name" value="ECTONUCLEOTIDE PYROPHOSPHATASE/PHOSPHODIESTERASE"/>
    <property type="match status" value="1"/>
</dbReference>
<dbReference type="Pfam" id="PF01663">
    <property type="entry name" value="Phosphodiest"/>
    <property type="match status" value="1"/>
</dbReference>
<protein>
    <submittedName>
        <fullName evidence="3">Alkaline phosphatase family protein</fullName>
    </submittedName>
</protein>
<feature type="region of interest" description="Disordered" evidence="1">
    <location>
        <begin position="45"/>
        <end position="82"/>
    </location>
</feature>
<comment type="caution">
    <text evidence="3">The sequence shown here is derived from an EMBL/GenBank/DDBJ whole genome shotgun (WGS) entry which is preliminary data.</text>
</comment>
<proteinExistence type="predicted"/>
<dbReference type="SUPFAM" id="SSF53649">
    <property type="entry name" value="Alkaline phosphatase-like"/>
    <property type="match status" value="1"/>
</dbReference>
<dbReference type="PANTHER" id="PTHR10151:SF120">
    <property type="entry name" value="BIS(5'-ADENOSYL)-TRIPHOSPHATASE"/>
    <property type="match status" value="1"/>
</dbReference>
<accession>A0A328C348</accession>
<organism evidence="3 4">
    <name type="scientific">Lujinxingia litoralis</name>
    <dbReference type="NCBI Taxonomy" id="2211119"/>
    <lineage>
        <taxon>Bacteria</taxon>
        <taxon>Deltaproteobacteria</taxon>
        <taxon>Bradymonadales</taxon>
        <taxon>Lujinxingiaceae</taxon>
        <taxon>Lujinxingia</taxon>
    </lineage>
</organism>
<evidence type="ECO:0000313" key="3">
    <source>
        <dbReference type="EMBL" id="RAL20693.1"/>
    </source>
</evidence>
<dbReference type="Gene3D" id="3.30.1360.180">
    <property type="match status" value="1"/>
</dbReference>
<dbReference type="EMBL" id="QHKO01000008">
    <property type="protein sequence ID" value="RAL20693.1"/>
    <property type="molecule type" value="Genomic_DNA"/>
</dbReference>
<feature type="chain" id="PRO_5016386451" evidence="2">
    <location>
        <begin position="43"/>
        <end position="460"/>
    </location>
</feature>
<feature type="signal peptide" evidence="2">
    <location>
        <begin position="1"/>
        <end position="42"/>
    </location>
</feature>
<dbReference type="AlphaFoldDB" id="A0A328C348"/>
<reference evidence="3 4" key="1">
    <citation type="submission" date="2018-05" db="EMBL/GenBank/DDBJ databases">
        <title>Lujinxingia marina gen. nov. sp. nov., a new facultative anaerobic member of the class Deltaproteobacteria, and proposal of Lujinxingaceae fam. nov.</title>
        <authorList>
            <person name="Li C.-M."/>
        </authorList>
    </citation>
    <scope>NUCLEOTIDE SEQUENCE [LARGE SCALE GENOMIC DNA]</scope>
    <source>
        <strain evidence="3 4">B210</strain>
    </source>
</reference>
<keyword evidence="2" id="KW-0732">Signal</keyword>
<dbReference type="InterPro" id="IPR017850">
    <property type="entry name" value="Alkaline_phosphatase_core_sf"/>
</dbReference>
<evidence type="ECO:0000256" key="1">
    <source>
        <dbReference type="SAM" id="MobiDB-lite"/>
    </source>
</evidence>
<evidence type="ECO:0000313" key="4">
    <source>
        <dbReference type="Proteomes" id="UP000249169"/>
    </source>
</evidence>
<dbReference type="InterPro" id="IPR002591">
    <property type="entry name" value="Phosphodiest/P_Trfase"/>
</dbReference>